<keyword evidence="3" id="KW-1185">Reference proteome</keyword>
<dbReference type="RefSeq" id="WP_341424036.1">
    <property type="nucleotide sequence ID" value="NZ_JBBUTG010000001.1"/>
</dbReference>
<dbReference type="Pfam" id="PF01063">
    <property type="entry name" value="Aminotran_4"/>
    <property type="match status" value="1"/>
</dbReference>
<dbReference type="InterPro" id="IPR019999">
    <property type="entry name" value="Anth_synth_I-like"/>
</dbReference>
<dbReference type="GO" id="GO:0046820">
    <property type="term" value="F:4-amino-4-deoxychorismate synthase activity"/>
    <property type="evidence" value="ECO:0007669"/>
    <property type="project" value="UniProtKB-EC"/>
</dbReference>
<dbReference type="Gene3D" id="3.30.470.10">
    <property type="match status" value="1"/>
</dbReference>
<dbReference type="NCBIfam" id="TIGR00553">
    <property type="entry name" value="pabB"/>
    <property type="match status" value="1"/>
</dbReference>
<keyword evidence="2" id="KW-0808">Transferase</keyword>
<feature type="domain" description="Chorismate-utilising enzyme C-terminal" evidence="1">
    <location>
        <begin position="134"/>
        <end position="408"/>
    </location>
</feature>
<dbReference type="InterPro" id="IPR005802">
    <property type="entry name" value="ADC_synth_comp_1"/>
</dbReference>
<sequence>MSCFALLDDRAATAERPTSRLYTGWVREHSCTDPRTLDDTWRSVQADQAAGLHAVLLADYEWGAKLLGAGERPGGEGAALRVLMFSQMARLGAAEVAVWLRRRQQAEQAEVTNGGHPADEPPCGVMGLVPSVDRAGFVAAIGRIHEAIAGGETYQVNYTYRLHGQAYGSPVALYRALRARQPVRFGALIALPEGSRPGSAPATHVLSCSPELFLRHEGGVVTARPMKGTAARRPAPEGDSETARWLAGDAKNRAENLMIVDLLRNDLGRIAQIGSVKVPSLFAIEPYSTVFQMTSTVQARLRPEIGLPDLLRATFPCGSITGAPKHHTMDLIAGLETTPRGLYCGAIGWVDAPAPGAACGDFCLSVAIRTLVLGAASADGTRPLTLGVGAGIVRDSQADDEFDECQLKARFLTGLDPGFGLIETLLVMPGGGLRHLPQHLARLERSARCLGFAFDGPAVAQRLHAHAEALVRGVAYRLRLELAHDGTLRLAHAPLQPVPAGPATLLISPQTLPGPQALSAHKTTRRAVYDAGVRAAEQVGAFDSLFFTHDGRLVEGGRSSVFLRLQGRWWTPPVSDGALPGVLRGVLLADSAWAAAERTLRWADVLAADEIVVCNALRGALPARLLANGPLPPNAEQHQRAAATQAIPG</sequence>
<dbReference type="PANTHER" id="PTHR11236:SF50">
    <property type="entry name" value="AMINODEOXYCHORISMATE SYNTHASE COMPONENT 1"/>
    <property type="match status" value="1"/>
</dbReference>
<gene>
    <name evidence="2" type="primary">pabB</name>
    <name evidence="2" type="ORF">AACH06_02625</name>
</gene>
<dbReference type="Proteomes" id="UP001371218">
    <property type="component" value="Unassembled WGS sequence"/>
</dbReference>
<dbReference type="Pfam" id="PF00425">
    <property type="entry name" value="Chorismate_bind"/>
    <property type="match status" value="1"/>
</dbReference>
<dbReference type="InterPro" id="IPR005801">
    <property type="entry name" value="ADC_synthase"/>
</dbReference>
<dbReference type="InterPro" id="IPR036038">
    <property type="entry name" value="Aminotransferase-like"/>
</dbReference>
<proteinExistence type="predicted"/>
<dbReference type="EC" id="2.6.1.85" evidence="2"/>
<reference evidence="2 3" key="1">
    <citation type="submission" date="2024-04" db="EMBL/GenBank/DDBJ databases">
        <title>Novel species of the genus Ideonella isolated from streams.</title>
        <authorList>
            <person name="Lu H."/>
        </authorList>
    </citation>
    <scope>NUCLEOTIDE SEQUENCE [LARGE SCALE GENOMIC DNA]</scope>
    <source>
        <strain evidence="2 3">DXS29W</strain>
    </source>
</reference>
<organism evidence="2 3">
    <name type="scientific">Ideonella lacteola</name>
    <dbReference type="NCBI Taxonomy" id="2984193"/>
    <lineage>
        <taxon>Bacteria</taxon>
        <taxon>Pseudomonadati</taxon>
        <taxon>Pseudomonadota</taxon>
        <taxon>Betaproteobacteria</taxon>
        <taxon>Burkholderiales</taxon>
        <taxon>Sphaerotilaceae</taxon>
        <taxon>Ideonella</taxon>
    </lineage>
</organism>
<comment type="caution">
    <text evidence="2">The sequence shown here is derived from an EMBL/GenBank/DDBJ whole genome shotgun (WGS) entry which is preliminary data.</text>
</comment>
<dbReference type="EMBL" id="JBBUTG010000001">
    <property type="protein sequence ID" value="MEK8029703.1"/>
    <property type="molecule type" value="Genomic_DNA"/>
</dbReference>
<protein>
    <submittedName>
        <fullName evidence="2">Aminodeoxychorismate synthase component I</fullName>
        <ecNumber evidence="2">2.6.1.85</ecNumber>
    </submittedName>
</protein>
<evidence type="ECO:0000259" key="1">
    <source>
        <dbReference type="Pfam" id="PF00425"/>
    </source>
</evidence>
<keyword evidence="2" id="KW-0032">Aminotransferase</keyword>
<dbReference type="SUPFAM" id="SSF56752">
    <property type="entry name" value="D-aminoacid aminotransferase-like PLP-dependent enzymes"/>
    <property type="match status" value="1"/>
</dbReference>
<dbReference type="PRINTS" id="PR00095">
    <property type="entry name" value="ANTSNTHASEI"/>
</dbReference>
<evidence type="ECO:0000313" key="2">
    <source>
        <dbReference type="EMBL" id="MEK8029703.1"/>
    </source>
</evidence>
<dbReference type="Gene3D" id="3.60.120.10">
    <property type="entry name" value="Anthranilate synthase"/>
    <property type="match status" value="1"/>
</dbReference>
<name>A0ABU9BJP3_9BURK</name>
<evidence type="ECO:0000313" key="3">
    <source>
        <dbReference type="Proteomes" id="UP001371218"/>
    </source>
</evidence>
<dbReference type="InterPro" id="IPR001544">
    <property type="entry name" value="Aminotrans_IV"/>
</dbReference>
<dbReference type="InterPro" id="IPR043131">
    <property type="entry name" value="BCAT-like_N"/>
</dbReference>
<accession>A0ABU9BJP3</accession>
<dbReference type="Gene3D" id="3.20.10.10">
    <property type="entry name" value="D-amino Acid Aminotransferase, subunit A, domain 2"/>
    <property type="match status" value="1"/>
</dbReference>
<dbReference type="PANTHER" id="PTHR11236">
    <property type="entry name" value="AMINOBENZOATE/ANTHRANILATE SYNTHASE"/>
    <property type="match status" value="1"/>
</dbReference>
<dbReference type="InterPro" id="IPR043132">
    <property type="entry name" value="BCAT-like_C"/>
</dbReference>
<dbReference type="InterPro" id="IPR015890">
    <property type="entry name" value="Chorismate_C"/>
</dbReference>
<dbReference type="SUPFAM" id="SSF56322">
    <property type="entry name" value="ADC synthase"/>
    <property type="match status" value="1"/>
</dbReference>